<organism evidence="6 7">
    <name type="scientific">Clostridium polyendosporum</name>
    <dbReference type="NCBI Taxonomy" id="69208"/>
    <lineage>
        <taxon>Bacteria</taxon>
        <taxon>Bacillati</taxon>
        <taxon>Bacillota</taxon>
        <taxon>Clostridia</taxon>
        <taxon>Eubacteriales</taxon>
        <taxon>Clostridiaceae</taxon>
        <taxon>Clostridium</taxon>
    </lineage>
</organism>
<keyword evidence="4" id="KW-0812">Transmembrane</keyword>
<evidence type="ECO:0000256" key="3">
    <source>
        <dbReference type="ARBA" id="ARBA00023136"/>
    </source>
</evidence>
<name>A0A919RWX9_9CLOT</name>
<feature type="domain" description="PASTA" evidence="5">
    <location>
        <begin position="604"/>
        <end position="664"/>
    </location>
</feature>
<dbReference type="Pfam" id="PF00905">
    <property type="entry name" value="Transpeptidase"/>
    <property type="match status" value="1"/>
</dbReference>
<comment type="similarity">
    <text evidence="2">Belongs to the transpeptidase family.</text>
</comment>
<dbReference type="SMART" id="SM00740">
    <property type="entry name" value="PASTA"/>
    <property type="match status" value="2"/>
</dbReference>
<evidence type="ECO:0000259" key="5">
    <source>
        <dbReference type="PROSITE" id="PS51178"/>
    </source>
</evidence>
<dbReference type="EMBL" id="BOPZ01000003">
    <property type="protein sequence ID" value="GIM27987.1"/>
    <property type="molecule type" value="Genomic_DNA"/>
</dbReference>
<dbReference type="Gene3D" id="3.90.1310.10">
    <property type="entry name" value="Penicillin-binding protein 2a (Domain 2)"/>
    <property type="match status" value="1"/>
</dbReference>
<comment type="caution">
    <text evidence="6">The sequence shown here is derived from an EMBL/GenBank/DDBJ whole genome shotgun (WGS) entry which is preliminary data.</text>
</comment>
<keyword evidence="3 4" id="KW-0472">Membrane</keyword>
<dbReference type="Gene3D" id="3.30.10.20">
    <property type="match status" value="1"/>
</dbReference>
<keyword evidence="7" id="KW-1185">Reference proteome</keyword>
<protein>
    <submittedName>
        <fullName evidence="6">Stage V sporulation protein D</fullName>
    </submittedName>
</protein>
<dbReference type="Pfam" id="PF03717">
    <property type="entry name" value="PBP_dimer"/>
    <property type="match status" value="1"/>
</dbReference>
<dbReference type="InterPro" id="IPR036138">
    <property type="entry name" value="PBP_dimer_sf"/>
</dbReference>
<keyword evidence="4" id="KW-1133">Transmembrane helix</keyword>
<dbReference type="CDD" id="cd06575">
    <property type="entry name" value="PASTA_Pbp2x-like_2"/>
    <property type="match status" value="1"/>
</dbReference>
<evidence type="ECO:0000256" key="4">
    <source>
        <dbReference type="SAM" id="Phobius"/>
    </source>
</evidence>
<dbReference type="Gene3D" id="3.30.450.330">
    <property type="match status" value="1"/>
</dbReference>
<gene>
    <name evidence="6" type="primary">spoVD_1</name>
    <name evidence="6" type="ORF">CPJCM30710_06530</name>
</gene>
<evidence type="ECO:0000313" key="6">
    <source>
        <dbReference type="EMBL" id="GIM27987.1"/>
    </source>
</evidence>
<dbReference type="GO" id="GO:0071555">
    <property type="term" value="P:cell wall organization"/>
    <property type="evidence" value="ECO:0007669"/>
    <property type="project" value="TreeGrafter"/>
</dbReference>
<dbReference type="InterPro" id="IPR012338">
    <property type="entry name" value="Beta-lactam/transpept-like"/>
</dbReference>
<dbReference type="SUPFAM" id="SSF56601">
    <property type="entry name" value="beta-lactamase/transpeptidase-like"/>
    <property type="match status" value="1"/>
</dbReference>
<evidence type="ECO:0000256" key="1">
    <source>
        <dbReference type="ARBA" id="ARBA00004370"/>
    </source>
</evidence>
<dbReference type="InterPro" id="IPR001460">
    <property type="entry name" value="PCN-bd_Tpept"/>
</dbReference>
<dbReference type="RefSeq" id="WP_212902734.1">
    <property type="nucleotide sequence ID" value="NZ_BOPZ01000003.1"/>
</dbReference>
<reference evidence="6" key="1">
    <citation type="submission" date="2021-03" db="EMBL/GenBank/DDBJ databases">
        <title>Taxonomic study of Clostridium polyendosporum from meadow-gley soil under rice.</title>
        <authorList>
            <person name="Kobayashi H."/>
            <person name="Tanizawa Y."/>
            <person name="Yagura M."/>
        </authorList>
    </citation>
    <scope>NUCLEOTIDE SEQUENCE</scope>
    <source>
        <strain evidence="6">JCM 30710</strain>
    </source>
</reference>
<dbReference type="InterPro" id="IPR050515">
    <property type="entry name" value="Beta-lactam/transpept"/>
</dbReference>
<dbReference type="GO" id="GO:0008658">
    <property type="term" value="F:penicillin binding"/>
    <property type="evidence" value="ECO:0007669"/>
    <property type="project" value="InterPro"/>
</dbReference>
<accession>A0A919RWX9</accession>
<dbReference type="PANTHER" id="PTHR30627">
    <property type="entry name" value="PEPTIDOGLYCAN D,D-TRANSPEPTIDASE"/>
    <property type="match status" value="1"/>
</dbReference>
<feature type="transmembrane region" description="Helical" evidence="4">
    <location>
        <begin position="16"/>
        <end position="39"/>
    </location>
</feature>
<dbReference type="SUPFAM" id="SSF54184">
    <property type="entry name" value="Penicillin-binding protein 2x (pbp-2x), c-terminal domain"/>
    <property type="match status" value="2"/>
</dbReference>
<proteinExistence type="inferred from homology"/>
<dbReference type="SUPFAM" id="SSF56519">
    <property type="entry name" value="Penicillin binding protein dimerisation domain"/>
    <property type="match status" value="1"/>
</dbReference>
<dbReference type="PANTHER" id="PTHR30627:SF1">
    <property type="entry name" value="PEPTIDOGLYCAN D,D-TRANSPEPTIDASE FTSI"/>
    <property type="match status" value="1"/>
</dbReference>
<dbReference type="InterPro" id="IPR005543">
    <property type="entry name" value="PASTA_dom"/>
</dbReference>
<dbReference type="GO" id="GO:0005886">
    <property type="term" value="C:plasma membrane"/>
    <property type="evidence" value="ECO:0007669"/>
    <property type="project" value="TreeGrafter"/>
</dbReference>
<comment type="subcellular location">
    <subcellularLocation>
        <location evidence="1">Membrane</location>
    </subcellularLocation>
</comment>
<dbReference type="Proteomes" id="UP000679179">
    <property type="component" value="Unassembled WGS sequence"/>
</dbReference>
<dbReference type="AlphaFoldDB" id="A0A919RWX9"/>
<dbReference type="Pfam" id="PF03793">
    <property type="entry name" value="PASTA"/>
    <property type="match status" value="2"/>
</dbReference>
<dbReference type="InterPro" id="IPR011927">
    <property type="entry name" value="SpoVD_pbp"/>
</dbReference>
<dbReference type="CDD" id="cd06576">
    <property type="entry name" value="PASTA_Pbp2x-like_1"/>
    <property type="match status" value="1"/>
</dbReference>
<feature type="domain" description="PASTA" evidence="5">
    <location>
        <begin position="669"/>
        <end position="727"/>
    </location>
</feature>
<dbReference type="PROSITE" id="PS51178">
    <property type="entry name" value="PASTA"/>
    <property type="match status" value="2"/>
</dbReference>
<sequence>MIKKYYRDNATSKKRMWVTIVLISTVFFVLTLRLSYIMIFKSKEYSARAIEQWTSRVKIDAVRGKILDRNGFELAVSGNVYRVDLDLNAIREYLKKNSLTNENISPKIADALEMDNNEVLKKLNTRLASGAPAGSAYLARRIEKDQADKVKGLKINGVLVSPDTKRYYTNNSFLAHVLGTTNVDGNGLNGVELIYNNELAGVPGVRIAEIDRRSEELPYTISNFTPPIPGKDITLTIDEKMQYFAEKAAEQALNDNKAKAVSVIVMNPKNGEILAMANKPDFNPNKPTEGAENFEGNNSMEKLQKMWRNRSVSDSFEPGSIFKVFTAIAALEESTGGGSETYNCNGSTTVLGRTIKCWKRGGHGSQTFPDILKNSCNVAFIEVGKKLGKEKLNEYIKKFGFGTKSNVDLPGEAKGIVKSTNSITDVDLATISFGQTNTVNSIQFMAAFNAIANGGTWIQPHVMKEVSHIDDNNTKIVDRKFEPKTVKVVSEEKTKELRGYLERVVSEGSAKRSFIEGYHIAGKTGTAQKVNSKNGTYESGKYISSFVAMAPASDPKVTVMVSIDEASAGEYYAGVIVTPIAKILFNDIFNYFDPSEFPKDEQLLAQDVIIPEIRGLRVEEAKKKLKEGKLNFDIDGDGQYVTDVSPKPGYSVREDSKINLYTGNTAIYNKDIIVPDLKGYTREGATKLLDSIGVKAVFEGEGMIIEQSIQPGELVQKGTTIKCQLSNDLGD</sequence>
<dbReference type="NCBIfam" id="TIGR02214">
    <property type="entry name" value="spoVD_pbp"/>
    <property type="match status" value="1"/>
</dbReference>
<evidence type="ECO:0000313" key="7">
    <source>
        <dbReference type="Proteomes" id="UP000679179"/>
    </source>
</evidence>
<evidence type="ECO:0000256" key="2">
    <source>
        <dbReference type="ARBA" id="ARBA00007171"/>
    </source>
</evidence>
<dbReference type="Gene3D" id="3.40.710.10">
    <property type="entry name" value="DD-peptidase/beta-lactamase superfamily"/>
    <property type="match status" value="1"/>
</dbReference>
<dbReference type="InterPro" id="IPR005311">
    <property type="entry name" value="PBP_dimer"/>
</dbReference>